<dbReference type="Pfam" id="PF12850">
    <property type="entry name" value="Metallophos_2"/>
    <property type="match status" value="1"/>
</dbReference>
<dbReference type="AlphaFoldDB" id="A0A7W8CXL8"/>
<evidence type="ECO:0000256" key="1">
    <source>
        <dbReference type="ARBA" id="ARBA00008950"/>
    </source>
</evidence>
<evidence type="ECO:0000259" key="2">
    <source>
        <dbReference type="Pfam" id="PF12850"/>
    </source>
</evidence>
<name>A0A7W8CXL8_9FIRM</name>
<dbReference type="InterPro" id="IPR029052">
    <property type="entry name" value="Metallo-depent_PP-like"/>
</dbReference>
<proteinExistence type="inferred from homology"/>
<feature type="domain" description="Calcineurin-like phosphoesterase" evidence="2">
    <location>
        <begin position="35"/>
        <end position="147"/>
    </location>
</feature>
<dbReference type="InterPro" id="IPR024654">
    <property type="entry name" value="Calcineurin-like_PHP_lpxH"/>
</dbReference>
<evidence type="ECO:0000313" key="4">
    <source>
        <dbReference type="Proteomes" id="UP000539953"/>
    </source>
</evidence>
<organism evidence="3 4">
    <name type="scientific">Catenisphaera adipataccumulans</name>
    <dbReference type="NCBI Taxonomy" id="700500"/>
    <lineage>
        <taxon>Bacteria</taxon>
        <taxon>Bacillati</taxon>
        <taxon>Bacillota</taxon>
        <taxon>Erysipelotrichia</taxon>
        <taxon>Erysipelotrichales</taxon>
        <taxon>Erysipelotrichaceae</taxon>
        <taxon>Catenisphaera</taxon>
    </lineage>
</organism>
<dbReference type="RefSeq" id="WP_183328801.1">
    <property type="nucleotide sequence ID" value="NZ_JACHHK010000005.1"/>
</dbReference>
<dbReference type="Gene3D" id="3.60.21.10">
    <property type="match status" value="1"/>
</dbReference>
<accession>A0A7W8CXL8</accession>
<dbReference type="EMBL" id="JACHHK010000005">
    <property type="protein sequence ID" value="MBB5183510.1"/>
    <property type="molecule type" value="Genomic_DNA"/>
</dbReference>
<keyword evidence="4" id="KW-1185">Reference proteome</keyword>
<sequence length="205" mass="24492">MRYYIADCHFFHSALNEKMDCRGFGSTEEMNDFMIRQWNSRVRKNDEVVIIGDFSWGNAQQTQSVLDQIKGQLILIRGNHDRFLEDKKFDASRFKVIADYKEMHDNKRKVVLCHYPIACYNGQYRRDDQGNPKTYMLHGHIHNTYDQVLLDQYQQYVSSQTHQRIQGGTEHIPCELINCFCMFSHYLPLTLDEWIKITQKRRIEK</sequence>
<gene>
    <name evidence="3" type="ORF">HNQ47_001532</name>
</gene>
<comment type="similarity">
    <text evidence="1">Belongs to the metallophosphoesterase superfamily. YfcE family.</text>
</comment>
<comment type="caution">
    <text evidence="3">The sequence shown here is derived from an EMBL/GenBank/DDBJ whole genome shotgun (WGS) entry which is preliminary data.</text>
</comment>
<reference evidence="3 4" key="1">
    <citation type="submission" date="2020-08" db="EMBL/GenBank/DDBJ databases">
        <title>Genomic Encyclopedia of Type Strains, Phase IV (KMG-IV): sequencing the most valuable type-strain genomes for metagenomic binning, comparative biology and taxonomic classification.</title>
        <authorList>
            <person name="Goeker M."/>
        </authorList>
    </citation>
    <scope>NUCLEOTIDE SEQUENCE [LARGE SCALE GENOMIC DNA]</scope>
    <source>
        <strain evidence="3 4">DSM 25799</strain>
    </source>
</reference>
<dbReference type="Proteomes" id="UP000539953">
    <property type="component" value="Unassembled WGS sequence"/>
</dbReference>
<evidence type="ECO:0000313" key="3">
    <source>
        <dbReference type="EMBL" id="MBB5183510.1"/>
    </source>
</evidence>
<dbReference type="SUPFAM" id="SSF56300">
    <property type="entry name" value="Metallo-dependent phosphatases"/>
    <property type="match status" value="1"/>
</dbReference>
<protein>
    <submittedName>
        <fullName evidence="3">Calcineurin-like phosphoesterase family protein</fullName>
    </submittedName>
</protein>